<dbReference type="PIRSF" id="PIRSF015626">
    <property type="entry name" value="FdhD"/>
    <property type="match status" value="1"/>
</dbReference>
<dbReference type="Gene3D" id="3.10.20.10">
    <property type="match status" value="1"/>
</dbReference>
<reference evidence="4 5" key="1">
    <citation type="submission" date="2006-11" db="EMBL/GenBank/DDBJ databases">
        <authorList>
            <person name="Giovannoni S."/>
            <person name="Vergin K."/>
            <person name="Ferriera S."/>
            <person name="Johnson J."/>
            <person name="Kravitz S."/>
            <person name="Beeson K."/>
            <person name="Sutton G."/>
            <person name="Rogers Y.-H."/>
            <person name="Friedman R."/>
            <person name="Frazier M."/>
            <person name="Venter J.C."/>
        </authorList>
    </citation>
    <scope>NUCLEOTIDE SEQUENCE [LARGE SCALE GENOMIC DNA]</scope>
    <source>
        <strain evidence="4 5">HTCC2181</strain>
    </source>
</reference>
<dbReference type="GO" id="GO:0016783">
    <property type="term" value="F:sulfurtransferase activity"/>
    <property type="evidence" value="ECO:0007669"/>
    <property type="project" value="InterPro"/>
</dbReference>
<evidence type="ECO:0000313" key="4">
    <source>
        <dbReference type="EMBL" id="EAV46798.1"/>
    </source>
</evidence>
<protein>
    <recommendedName>
        <fullName evidence="3">Sulfur carrier protein FdhD</fullName>
    </recommendedName>
</protein>
<evidence type="ECO:0000256" key="1">
    <source>
        <dbReference type="ARBA" id="ARBA00022490"/>
    </source>
</evidence>
<dbReference type="AlphaFoldDB" id="A0P5I8"/>
<keyword evidence="5" id="KW-1185">Reference proteome</keyword>
<dbReference type="Pfam" id="PF02634">
    <property type="entry name" value="FdhD-NarQ"/>
    <property type="match status" value="1"/>
</dbReference>
<feature type="active site" description="Cysteine persulfide intermediate" evidence="3">
    <location>
        <position position="116"/>
    </location>
</feature>
<keyword evidence="1 3" id="KW-0963">Cytoplasm</keyword>
<dbReference type="PANTHER" id="PTHR30592">
    <property type="entry name" value="FORMATE DEHYDROGENASE"/>
    <property type="match status" value="1"/>
</dbReference>
<dbReference type="GO" id="GO:0006777">
    <property type="term" value="P:Mo-molybdopterin cofactor biosynthetic process"/>
    <property type="evidence" value="ECO:0007669"/>
    <property type="project" value="UniProtKB-UniRule"/>
</dbReference>
<dbReference type="PANTHER" id="PTHR30592:SF1">
    <property type="entry name" value="SULFUR CARRIER PROTEIN FDHD"/>
    <property type="match status" value="1"/>
</dbReference>
<dbReference type="Gene3D" id="3.40.140.10">
    <property type="entry name" value="Cytidine Deaminase, domain 2"/>
    <property type="match status" value="1"/>
</dbReference>
<evidence type="ECO:0000256" key="2">
    <source>
        <dbReference type="ARBA" id="ARBA00023150"/>
    </source>
</evidence>
<dbReference type="HAMAP" id="MF_00187">
    <property type="entry name" value="FdhD"/>
    <property type="match status" value="1"/>
</dbReference>
<evidence type="ECO:0000313" key="5">
    <source>
        <dbReference type="Proteomes" id="UP000054262"/>
    </source>
</evidence>
<comment type="similarity">
    <text evidence="3">Belongs to the FdhD family.</text>
</comment>
<proteinExistence type="inferred from homology"/>
<evidence type="ECO:0000256" key="3">
    <source>
        <dbReference type="HAMAP-Rule" id="MF_00187"/>
    </source>
</evidence>
<comment type="function">
    <text evidence="3">Required for formate dehydrogenase (FDH) activity. Acts as a sulfur carrier protein that transfers sulfur from IscS to the molybdenum cofactor prior to its insertion into FDH.</text>
</comment>
<keyword evidence="2 3" id="KW-0501">Molybdenum cofactor biosynthesis</keyword>
<dbReference type="SUPFAM" id="SSF53927">
    <property type="entry name" value="Cytidine deaminase-like"/>
    <property type="match status" value="1"/>
</dbReference>
<dbReference type="EMBL" id="AAUX01000001">
    <property type="protein sequence ID" value="EAV46798.1"/>
    <property type="molecule type" value="Genomic_DNA"/>
</dbReference>
<name>A0P5I8_9PROT</name>
<dbReference type="InterPro" id="IPR003786">
    <property type="entry name" value="FdhD"/>
</dbReference>
<comment type="caution">
    <text evidence="4">The sequence shown here is derived from an EMBL/GenBank/DDBJ whole genome shotgun (WGS) entry which is preliminary data.</text>
</comment>
<comment type="caution">
    <text evidence="3">Lacks conserved residue(s) required for the propagation of feature annotation.</text>
</comment>
<dbReference type="NCBIfam" id="TIGR00129">
    <property type="entry name" value="fdhD_narQ"/>
    <property type="match status" value="1"/>
</dbReference>
<gene>
    <name evidence="3" type="primary">fdhD</name>
    <name evidence="4" type="ORF">MB2181_01955</name>
</gene>
<comment type="subcellular location">
    <subcellularLocation>
        <location evidence="3">Cytoplasm</location>
    </subcellularLocation>
</comment>
<dbReference type="GO" id="GO:0097163">
    <property type="term" value="F:sulfur carrier activity"/>
    <property type="evidence" value="ECO:0007669"/>
    <property type="project" value="UniProtKB-UniRule"/>
</dbReference>
<accession>A0P5I8</accession>
<dbReference type="InterPro" id="IPR016193">
    <property type="entry name" value="Cytidine_deaminase-like"/>
</dbReference>
<organism evidence="4 5">
    <name type="scientific">Methylophilales bacterium HTCC2181</name>
    <dbReference type="NCBI Taxonomy" id="383631"/>
    <lineage>
        <taxon>Bacteria</taxon>
        <taxon>Pseudomonadati</taxon>
        <taxon>Pseudomonadota</taxon>
        <taxon>Betaproteobacteria</taxon>
        <taxon>Nitrosomonadales</taxon>
        <taxon>OM43 clade</taxon>
    </lineage>
</organism>
<dbReference type="Proteomes" id="UP000054262">
    <property type="component" value="Unassembled WGS sequence"/>
</dbReference>
<dbReference type="GO" id="GO:0005737">
    <property type="term" value="C:cytoplasm"/>
    <property type="evidence" value="ECO:0007669"/>
    <property type="project" value="UniProtKB-SubCell"/>
</dbReference>
<sequence length="275" mass="30474">MSQDKFIQSEQSVAKCLAYKKKEGYLEIQDLIAEETPVAMVFNGISHAVMMATPQDLNDFALGFSIAENIINSLEDMYALEIHTTDNGIELAISISTETFNRLKENRRSLIGRTGCGLCGTESLNQFKKIQELLTLNTSRAIFSSNNIIKALSSFPENQMLQKQTGSTHASALCSNNGDILLTREDVGRHNALDKIIGASYKMEYVDFGELFLITSSRASYEMVQKAAKLNICLLVAISAPTALAVRLADSLGITLIGFARNKNYNIYTHKERIR</sequence>